<reference evidence="1 2" key="1">
    <citation type="submission" date="2021-06" db="EMBL/GenBank/DDBJ databases">
        <title>Caerostris darwini draft genome.</title>
        <authorList>
            <person name="Kono N."/>
            <person name="Arakawa K."/>
        </authorList>
    </citation>
    <scope>NUCLEOTIDE SEQUENCE [LARGE SCALE GENOMIC DNA]</scope>
</reference>
<dbReference type="EMBL" id="BPLQ01000123">
    <property type="protein sequence ID" value="GIX67810.1"/>
    <property type="molecule type" value="Genomic_DNA"/>
</dbReference>
<accession>A0AAV4M6E5</accession>
<proteinExistence type="predicted"/>
<comment type="caution">
    <text evidence="1">The sequence shown here is derived from an EMBL/GenBank/DDBJ whole genome shotgun (WGS) entry which is preliminary data.</text>
</comment>
<evidence type="ECO:0000313" key="1">
    <source>
        <dbReference type="EMBL" id="GIX67810.1"/>
    </source>
</evidence>
<sequence>MACEKTRFNSFDFNRNLGSARGLDYGWRSTGYLKIMAPPFYQTIQTSQFERHHANTQQKKAIHITDSRHKLSTCNKSRGFVSLRIAIEVTGLS</sequence>
<dbReference type="Proteomes" id="UP001054837">
    <property type="component" value="Unassembled WGS sequence"/>
</dbReference>
<organism evidence="1 2">
    <name type="scientific">Caerostris darwini</name>
    <dbReference type="NCBI Taxonomy" id="1538125"/>
    <lineage>
        <taxon>Eukaryota</taxon>
        <taxon>Metazoa</taxon>
        <taxon>Ecdysozoa</taxon>
        <taxon>Arthropoda</taxon>
        <taxon>Chelicerata</taxon>
        <taxon>Arachnida</taxon>
        <taxon>Araneae</taxon>
        <taxon>Araneomorphae</taxon>
        <taxon>Entelegynae</taxon>
        <taxon>Araneoidea</taxon>
        <taxon>Araneidae</taxon>
        <taxon>Caerostris</taxon>
    </lineage>
</organism>
<name>A0AAV4M6E5_9ARAC</name>
<evidence type="ECO:0000313" key="2">
    <source>
        <dbReference type="Proteomes" id="UP001054837"/>
    </source>
</evidence>
<keyword evidence="2" id="KW-1185">Reference proteome</keyword>
<gene>
    <name evidence="1" type="ORF">CDAR_50021</name>
</gene>
<dbReference type="AlphaFoldDB" id="A0AAV4M6E5"/>
<protein>
    <submittedName>
        <fullName evidence="1">Uncharacterized protein</fullName>
    </submittedName>
</protein>